<dbReference type="Gene3D" id="2.70.70.10">
    <property type="entry name" value="Glucose Permease (Domain IIA)"/>
    <property type="match status" value="1"/>
</dbReference>
<gene>
    <name evidence="4" type="ORF">SAMN05216179_0618</name>
</gene>
<sequence length="285" mass="31748">MEENKNVSKNSWKRIFKKKWFFPAVYLAVAALVLTGVLWYQNAINQAPDIAEDMENQLNDLSGDQTEQDEEDATTVMQQQEVLQMPVPEDLQVEIVTKFYDYGADAEAQEQALISHQNKFYQSDGIAISTSDHQAFDVKASLSGQVVEVKQDPLLGNVVKMEHEQGISTYYASLDEVLVEKGTDVKQGDSIGTAGQNVLGQDNGVHVHFEVRKDGTPVNPENFVNQPIHKIIAPDDSVEEEAPAEESEDSDDTEEETDESADEEQEDAEEDAEETNESSSAMERT</sequence>
<reference evidence="4 5" key="1">
    <citation type="submission" date="2016-11" db="EMBL/GenBank/DDBJ databases">
        <authorList>
            <person name="Jaros S."/>
            <person name="Januszkiewicz K."/>
            <person name="Wedrychowicz H."/>
        </authorList>
    </citation>
    <scope>NUCLEOTIDE SEQUENCE [LARGE SCALE GENOMIC DNA]</scope>
    <source>
        <strain evidence="4 5">CGMCC 1.10681</strain>
    </source>
</reference>
<dbReference type="RefSeq" id="WP_073199529.1">
    <property type="nucleotide sequence ID" value="NZ_FRCZ01000001.1"/>
</dbReference>
<feature type="transmembrane region" description="Helical" evidence="2">
    <location>
        <begin position="20"/>
        <end position="40"/>
    </location>
</feature>
<dbReference type="AlphaFoldDB" id="A0A1M7K925"/>
<proteinExistence type="predicted"/>
<keyword evidence="2" id="KW-1133">Transmembrane helix</keyword>
<organism evidence="4 5">
    <name type="scientific">Gracilibacillus kekensis</name>
    <dbReference type="NCBI Taxonomy" id="1027249"/>
    <lineage>
        <taxon>Bacteria</taxon>
        <taxon>Bacillati</taxon>
        <taxon>Bacillota</taxon>
        <taxon>Bacilli</taxon>
        <taxon>Bacillales</taxon>
        <taxon>Bacillaceae</taxon>
        <taxon>Gracilibacillus</taxon>
    </lineage>
</organism>
<accession>A0A1M7K925</accession>
<dbReference type="InterPro" id="IPR011055">
    <property type="entry name" value="Dup_hybrid_motif"/>
</dbReference>
<name>A0A1M7K925_9BACI</name>
<evidence type="ECO:0000313" key="5">
    <source>
        <dbReference type="Proteomes" id="UP000184184"/>
    </source>
</evidence>
<dbReference type="PANTHER" id="PTHR21666:SF291">
    <property type="entry name" value="STAGE II SPORULATION PROTEIN Q"/>
    <property type="match status" value="1"/>
</dbReference>
<dbReference type="EMBL" id="FRCZ01000001">
    <property type="protein sequence ID" value="SHM61715.1"/>
    <property type="molecule type" value="Genomic_DNA"/>
</dbReference>
<protein>
    <submittedName>
        <fullName evidence="4">Stage II sporulation protein Q</fullName>
    </submittedName>
</protein>
<evidence type="ECO:0000259" key="3">
    <source>
        <dbReference type="Pfam" id="PF01551"/>
    </source>
</evidence>
<dbReference type="STRING" id="1027249.SAMN05216179_0618"/>
<evidence type="ECO:0000256" key="2">
    <source>
        <dbReference type="SAM" id="Phobius"/>
    </source>
</evidence>
<keyword evidence="2" id="KW-0472">Membrane</keyword>
<keyword evidence="2" id="KW-0812">Transmembrane</keyword>
<dbReference type="PANTHER" id="PTHR21666">
    <property type="entry name" value="PEPTIDASE-RELATED"/>
    <property type="match status" value="1"/>
</dbReference>
<dbReference type="InterPro" id="IPR016047">
    <property type="entry name" value="M23ase_b-sheet_dom"/>
</dbReference>
<feature type="compositionally biased region" description="Acidic residues" evidence="1">
    <location>
        <begin position="236"/>
        <end position="276"/>
    </location>
</feature>
<evidence type="ECO:0000256" key="1">
    <source>
        <dbReference type="SAM" id="MobiDB-lite"/>
    </source>
</evidence>
<dbReference type="OrthoDB" id="2050153at2"/>
<feature type="domain" description="M23ase beta-sheet core" evidence="3">
    <location>
        <begin position="123"/>
        <end position="220"/>
    </location>
</feature>
<keyword evidence="5" id="KW-1185">Reference proteome</keyword>
<dbReference type="SUPFAM" id="SSF51261">
    <property type="entry name" value="Duplicated hybrid motif"/>
    <property type="match status" value="1"/>
</dbReference>
<dbReference type="InterPro" id="IPR050570">
    <property type="entry name" value="Cell_wall_metabolism_enzyme"/>
</dbReference>
<evidence type="ECO:0000313" key="4">
    <source>
        <dbReference type="EMBL" id="SHM61715.1"/>
    </source>
</evidence>
<dbReference type="Proteomes" id="UP000184184">
    <property type="component" value="Unassembled WGS sequence"/>
</dbReference>
<dbReference type="GO" id="GO:0004222">
    <property type="term" value="F:metalloendopeptidase activity"/>
    <property type="evidence" value="ECO:0007669"/>
    <property type="project" value="TreeGrafter"/>
</dbReference>
<dbReference type="CDD" id="cd12797">
    <property type="entry name" value="M23_peptidase"/>
    <property type="match status" value="1"/>
</dbReference>
<dbReference type="Pfam" id="PF01551">
    <property type="entry name" value="Peptidase_M23"/>
    <property type="match status" value="1"/>
</dbReference>
<feature type="region of interest" description="Disordered" evidence="1">
    <location>
        <begin position="231"/>
        <end position="285"/>
    </location>
</feature>